<dbReference type="EMBL" id="AOLK01000005">
    <property type="protein sequence ID" value="ELZ88844.1"/>
    <property type="molecule type" value="Genomic_DNA"/>
</dbReference>
<keyword evidence="2" id="KW-1185">Reference proteome</keyword>
<proteinExistence type="predicted"/>
<protein>
    <submittedName>
        <fullName evidence="1">Uncharacterized protein</fullName>
    </submittedName>
</protein>
<sequence>MTDRHKLAEGISTCFECDEHYKSISRHWAHKPNHRPEMTQHQHEIIFGLILGGASVDTRNKTPAFKFRTQYRDFALYVAEQLGWLFGSLHRVPPMAGRGTHHAYTVRTRPHPEIERYVPWWDEGTLYVPEGRAIRRWTARIWYAKAAQVGWSGNHNSRESRFSAANEPRRSWMQYYLRELGYEPTYREGEWFITSTATRDLFGYIGGPVPGMEHKWALDRETYDAIRDEHREELERLSHWTDEPKVELSLYRPGTHQPEIPSAEPLLAQSDPGKQFSRVDCLRAIRKAGELVSEPLTTTVYERVRPLMVDAPSTSLISERFGWRELLFEAAGRPEGNKAKWSEWECAAAIAQFAAQTEQPWTIVKYNAFISDCEQRYPAAHTIVQRYGGWIAALKHLAAAGILHEELDQVRRHQQKWPDTEIKAAIREALEDQEDNTLVGEDYDEWRSRQPSPRPSRRTIIRRYGRWSDAVRLVGGNPGRQDDE</sequence>
<evidence type="ECO:0000313" key="1">
    <source>
        <dbReference type="EMBL" id="ELZ88844.1"/>
    </source>
</evidence>
<gene>
    <name evidence="1" type="ORF">C453_01245</name>
</gene>
<accession>M0I0C8</accession>
<evidence type="ECO:0000313" key="2">
    <source>
        <dbReference type="Proteomes" id="UP000011612"/>
    </source>
</evidence>
<name>M0I0C8_HALEO</name>
<comment type="caution">
    <text evidence="1">The sequence shown here is derived from an EMBL/GenBank/DDBJ whole genome shotgun (WGS) entry which is preliminary data.</text>
</comment>
<dbReference type="InterPro" id="IPR027434">
    <property type="entry name" value="Homing_endonucl"/>
</dbReference>
<dbReference type="SUPFAM" id="SSF55608">
    <property type="entry name" value="Homing endonucleases"/>
    <property type="match status" value="1"/>
</dbReference>
<dbReference type="Gene3D" id="3.10.28.10">
    <property type="entry name" value="Homing endonucleases"/>
    <property type="match status" value="1"/>
</dbReference>
<reference evidence="1 2" key="1">
    <citation type="journal article" date="2014" name="PLoS Genet.">
        <title>Phylogenetically driven sequencing of extremely halophilic archaea reveals strategies for static and dynamic osmo-response.</title>
        <authorList>
            <person name="Becker E.A."/>
            <person name="Seitzer P.M."/>
            <person name="Tritt A."/>
            <person name="Larsen D."/>
            <person name="Krusor M."/>
            <person name="Yao A.I."/>
            <person name="Wu D."/>
            <person name="Madern D."/>
            <person name="Eisen J.A."/>
            <person name="Darling A.E."/>
            <person name="Facciotti M.T."/>
        </authorList>
    </citation>
    <scope>NUCLEOTIDE SEQUENCE [LARGE SCALE GENOMIC DNA]</scope>
    <source>
        <strain evidence="1 2">ATCC BAA-1513</strain>
    </source>
</reference>
<dbReference type="PATRIC" id="fig|1230453.4.peg.221"/>
<organism evidence="1 2">
    <name type="scientific">Haloferax elongans ATCC BAA-1513</name>
    <dbReference type="NCBI Taxonomy" id="1230453"/>
    <lineage>
        <taxon>Archaea</taxon>
        <taxon>Methanobacteriati</taxon>
        <taxon>Methanobacteriota</taxon>
        <taxon>Stenosarchaea group</taxon>
        <taxon>Halobacteria</taxon>
        <taxon>Halobacteriales</taxon>
        <taxon>Haloferacaceae</taxon>
        <taxon>Haloferax</taxon>
    </lineage>
</organism>
<dbReference type="Proteomes" id="UP000011612">
    <property type="component" value="Unassembled WGS sequence"/>
</dbReference>
<dbReference type="AlphaFoldDB" id="M0I0C8"/>